<keyword evidence="3" id="KW-1185">Reference proteome</keyword>
<keyword evidence="1" id="KW-0812">Transmembrane</keyword>
<dbReference type="EMBL" id="CABIJS010000222">
    <property type="protein sequence ID" value="VUZ47036.1"/>
    <property type="molecule type" value="Genomic_DNA"/>
</dbReference>
<evidence type="ECO:0000256" key="1">
    <source>
        <dbReference type="SAM" id="Phobius"/>
    </source>
</evidence>
<sequence>MISRPLTTQTRRVCSLTPEQPLIPERNYQDINPHVPQGLDDISLISRSISRQGRVIGSANEHITYKKIIFFPKYFLYVRFLVYHLLIPFYSNEFIYITFVNGHIIN</sequence>
<reference evidence="2 3" key="1">
    <citation type="submission" date="2019-07" db="EMBL/GenBank/DDBJ databases">
        <authorList>
            <person name="Jastrzebski P J."/>
            <person name="Paukszto L."/>
            <person name="Jastrzebski P J."/>
        </authorList>
    </citation>
    <scope>NUCLEOTIDE SEQUENCE [LARGE SCALE GENOMIC DNA]</scope>
    <source>
        <strain evidence="2 3">WMS-il1</strain>
    </source>
</reference>
<gene>
    <name evidence="2" type="ORF">WMSIL1_LOCUS6622</name>
</gene>
<dbReference type="Proteomes" id="UP000321570">
    <property type="component" value="Unassembled WGS sequence"/>
</dbReference>
<feature type="transmembrane region" description="Helical" evidence="1">
    <location>
        <begin position="74"/>
        <end position="91"/>
    </location>
</feature>
<keyword evidence="1" id="KW-0472">Membrane</keyword>
<organism evidence="2 3">
    <name type="scientific">Hymenolepis diminuta</name>
    <name type="common">Rat tapeworm</name>
    <dbReference type="NCBI Taxonomy" id="6216"/>
    <lineage>
        <taxon>Eukaryota</taxon>
        <taxon>Metazoa</taxon>
        <taxon>Spiralia</taxon>
        <taxon>Lophotrochozoa</taxon>
        <taxon>Platyhelminthes</taxon>
        <taxon>Cestoda</taxon>
        <taxon>Eucestoda</taxon>
        <taxon>Cyclophyllidea</taxon>
        <taxon>Hymenolepididae</taxon>
        <taxon>Hymenolepis</taxon>
    </lineage>
</organism>
<proteinExistence type="predicted"/>
<dbReference type="AlphaFoldDB" id="A0A564YIK7"/>
<name>A0A564YIK7_HYMDI</name>
<protein>
    <submittedName>
        <fullName evidence="2">Uncharacterized protein</fullName>
    </submittedName>
</protein>
<evidence type="ECO:0000313" key="2">
    <source>
        <dbReference type="EMBL" id="VUZ47036.1"/>
    </source>
</evidence>
<evidence type="ECO:0000313" key="3">
    <source>
        <dbReference type="Proteomes" id="UP000321570"/>
    </source>
</evidence>
<keyword evidence="1" id="KW-1133">Transmembrane helix</keyword>
<accession>A0A564YIK7</accession>